<evidence type="ECO:0000256" key="1">
    <source>
        <dbReference type="SAM" id="MobiDB-lite"/>
    </source>
</evidence>
<dbReference type="EMBL" id="KY629563">
    <property type="protein sequence ID" value="ARK07535.1"/>
    <property type="molecule type" value="Genomic_DNA"/>
</dbReference>
<accession>A0A1W6DXA6</accession>
<organism evidence="2 3">
    <name type="scientific">Sphingobium phage Lacusarx</name>
    <dbReference type="NCBI Taxonomy" id="1980139"/>
    <lineage>
        <taxon>Viruses</taxon>
        <taxon>Duplodnaviria</taxon>
        <taxon>Heunggongvirae</taxon>
        <taxon>Uroviricota</taxon>
        <taxon>Caudoviricetes</taxon>
        <taxon>Lacusarxvirus</taxon>
        <taxon>Lacusarxvirus lacusarx</taxon>
    </lineage>
</organism>
<feature type="compositionally biased region" description="Pro residues" evidence="1">
    <location>
        <begin position="12"/>
        <end position="22"/>
    </location>
</feature>
<sequence>MTDKPRRRFRIDPPPPPPPPTPKIKTAGTLVLLSYESHSDYGIAGLYRMTADINLTEAADNARKEGVKAYDFGDYLVSTGAAESVDYDEINCGGYSRLELS</sequence>
<gene>
    <name evidence="2" type="ORF">LAV_00160</name>
</gene>
<evidence type="ECO:0000313" key="3">
    <source>
        <dbReference type="Proteomes" id="UP000223906"/>
    </source>
</evidence>
<keyword evidence="3" id="KW-1185">Reference proteome</keyword>
<name>A0A1W6DXA6_9CAUD</name>
<dbReference type="Proteomes" id="UP000223906">
    <property type="component" value="Segment"/>
</dbReference>
<proteinExistence type="predicted"/>
<reference evidence="2 3" key="1">
    <citation type="submission" date="2017-02" db="EMBL/GenBank/DDBJ databases">
        <title>The first characterized phage against a member of the ecologically important #sphingomonads reveals high dissimilarity against all other known phages.</title>
        <authorList>
            <person name="Nielsen T.K."/>
            <person name="Carstens A.B."/>
            <person name="Kot W."/>
            <person name="Lametsch R."/>
            <person name="Neve H."/>
            <person name="Hansen L.H."/>
        </authorList>
    </citation>
    <scope>NUCLEOTIDE SEQUENCE [LARGE SCALE GENOMIC DNA]</scope>
</reference>
<protein>
    <submittedName>
        <fullName evidence="2">Uncharacterized protein</fullName>
    </submittedName>
</protein>
<feature type="region of interest" description="Disordered" evidence="1">
    <location>
        <begin position="1"/>
        <end position="24"/>
    </location>
</feature>
<evidence type="ECO:0000313" key="2">
    <source>
        <dbReference type="EMBL" id="ARK07535.1"/>
    </source>
</evidence>